<keyword evidence="6" id="KW-1185">Reference proteome</keyword>
<reference evidence="6" key="1">
    <citation type="journal article" date="2015" name="BMC Genomics">
        <title>Genomic and transcriptomic analysis of the endophytic fungus Pestalotiopsis fici reveals its lifestyle and high potential for synthesis of natural products.</title>
        <authorList>
            <person name="Wang X."/>
            <person name="Zhang X."/>
            <person name="Liu L."/>
            <person name="Xiang M."/>
            <person name="Wang W."/>
            <person name="Sun X."/>
            <person name="Che Y."/>
            <person name="Guo L."/>
            <person name="Liu G."/>
            <person name="Guo L."/>
            <person name="Wang C."/>
            <person name="Yin W.B."/>
            <person name="Stadler M."/>
            <person name="Zhang X."/>
            <person name="Liu X."/>
        </authorList>
    </citation>
    <scope>NUCLEOTIDE SEQUENCE [LARGE SCALE GENOMIC DNA]</scope>
    <source>
        <strain evidence="6">W106-1 / CGMCC3.15140</strain>
    </source>
</reference>
<keyword evidence="4" id="KW-0812">Transmembrane</keyword>
<feature type="transmembrane region" description="Helical" evidence="4">
    <location>
        <begin position="53"/>
        <end position="75"/>
    </location>
</feature>
<keyword evidence="4" id="KW-1133">Transmembrane helix</keyword>
<dbReference type="Proteomes" id="UP000030651">
    <property type="component" value="Unassembled WGS sequence"/>
</dbReference>
<name>W3WJK6_PESFW</name>
<evidence type="ECO:0000256" key="1">
    <source>
        <dbReference type="ARBA" id="ARBA00004685"/>
    </source>
</evidence>
<evidence type="ECO:0000256" key="3">
    <source>
        <dbReference type="ARBA" id="ARBA00035112"/>
    </source>
</evidence>
<dbReference type="GO" id="GO:0016491">
    <property type="term" value="F:oxidoreductase activity"/>
    <property type="evidence" value="ECO:0007669"/>
    <property type="project" value="UniProtKB-KW"/>
</dbReference>
<dbReference type="RefSeq" id="XP_007840696.1">
    <property type="nucleotide sequence ID" value="XM_007842505.1"/>
</dbReference>
<dbReference type="PANTHER" id="PTHR33365">
    <property type="entry name" value="YALI0B05434P"/>
    <property type="match status" value="1"/>
</dbReference>
<dbReference type="OrthoDB" id="3687641at2759"/>
<dbReference type="HOGENOM" id="CLU_042941_4_2_1"/>
<evidence type="ECO:0000256" key="4">
    <source>
        <dbReference type="SAM" id="Phobius"/>
    </source>
</evidence>
<dbReference type="AlphaFoldDB" id="W3WJK6"/>
<keyword evidence="4" id="KW-0472">Membrane</keyword>
<dbReference type="KEGG" id="pfy:PFICI_13924"/>
<dbReference type="PANTHER" id="PTHR33365:SF11">
    <property type="entry name" value="TAT PATHWAY SIGNAL SEQUENCE"/>
    <property type="match status" value="1"/>
</dbReference>
<organism evidence="5 6">
    <name type="scientific">Pestalotiopsis fici (strain W106-1 / CGMCC3.15140)</name>
    <dbReference type="NCBI Taxonomy" id="1229662"/>
    <lineage>
        <taxon>Eukaryota</taxon>
        <taxon>Fungi</taxon>
        <taxon>Dikarya</taxon>
        <taxon>Ascomycota</taxon>
        <taxon>Pezizomycotina</taxon>
        <taxon>Sordariomycetes</taxon>
        <taxon>Xylariomycetidae</taxon>
        <taxon>Amphisphaeriales</taxon>
        <taxon>Sporocadaceae</taxon>
        <taxon>Pestalotiopsis</taxon>
    </lineage>
</organism>
<dbReference type="InParanoid" id="W3WJK6"/>
<dbReference type="eggNOG" id="ENOG502SNCH">
    <property type="taxonomic scope" value="Eukaryota"/>
</dbReference>
<accession>W3WJK6</accession>
<proteinExistence type="inferred from homology"/>
<evidence type="ECO:0000313" key="6">
    <source>
        <dbReference type="Proteomes" id="UP000030651"/>
    </source>
</evidence>
<evidence type="ECO:0000256" key="2">
    <source>
        <dbReference type="ARBA" id="ARBA00023002"/>
    </source>
</evidence>
<evidence type="ECO:0008006" key="7">
    <source>
        <dbReference type="Google" id="ProtNLM"/>
    </source>
</evidence>
<dbReference type="OMA" id="YMISAYH"/>
<dbReference type="InterPro" id="IPR021765">
    <property type="entry name" value="UstYa-like"/>
</dbReference>
<dbReference type="GO" id="GO:0043386">
    <property type="term" value="P:mycotoxin biosynthetic process"/>
    <property type="evidence" value="ECO:0007669"/>
    <property type="project" value="InterPro"/>
</dbReference>
<sequence>MIANFIRGATSRSFLWPKPFYRPVVASDSDDQLPRTTKEFGRLPESQNQRRRFWLLCLLIIVVLPATVLGATYLVKTNTGKKESFIPTFETHGVKFDLQELFARPPEKDSNAAWDSLIPEGHGYVLVPEAADRYGLQPGIPTDKGIDRYSVTVFHQLHCLGMIRILFYEMVAVANNTDPHRFYHGTDKDTHDPTPFPDHVNHCFDYIRQSLMCSGDMTLEHSREPPLGEKRTDTDGWGVEHQCKDWNAMVGWTLEHKANHNLTGILG</sequence>
<keyword evidence="2" id="KW-0560">Oxidoreductase</keyword>
<dbReference type="EMBL" id="KI912120">
    <property type="protein sequence ID" value="ETS74058.1"/>
    <property type="molecule type" value="Genomic_DNA"/>
</dbReference>
<protein>
    <recommendedName>
        <fullName evidence="7">Oxidase ustYa</fullName>
    </recommendedName>
</protein>
<dbReference type="Pfam" id="PF11807">
    <property type="entry name" value="UstYa"/>
    <property type="match status" value="1"/>
</dbReference>
<gene>
    <name evidence="5" type="ORF">PFICI_13924</name>
</gene>
<comment type="similarity">
    <text evidence="3">Belongs to the ustYa family.</text>
</comment>
<evidence type="ECO:0000313" key="5">
    <source>
        <dbReference type="EMBL" id="ETS74058.1"/>
    </source>
</evidence>
<dbReference type="GeneID" id="19278937"/>
<comment type="pathway">
    <text evidence="1">Mycotoxin biosynthesis.</text>
</comment>